<name>A0A8K0GF91_IGNLU</name>
<dbReference type="Proteomes" id="UP000801492">
    <property type="component" value="Unassembled WGS sequence"/>
</dbReference>
<gene>
    <name evidence="1" type="ORF">ILUMI_03708</name>
</gene>
<organism evidence="1 2">
    <name type="scientific">Ignelater luminosus</name>
    <name type="common">Cucubano</name>
    <name type="synonym">Pyrophorus luminosus</name>
    <dbReference type="NCBI Taxonomy" id="2038154"/>
    <lineage>
        <taxon>Eukaryota</taxon>
        <taxon>Metazoa</taxon>
        <taxon>Ecdysozoa</taxon>
        <taxon>Arthropoda</taxon>
        <taxon>Hexapoda</taxon>
        <taxon>Insecta</taxon>
        <taxon>Pterygota</taxon>
        <taxon>Neoptera</taxon>
        <taxon>Endopterygota</taxon>
        <taxon>Coleoptera</taxon>
        <taxon>Polyphaga</taxon>
        <taxon>Elateriformia</taxon>
        <taxon>Elateroidea</taxon>
        <taxon>Elateridae</taxon>
        <taxon>Agrypninae</taxon>
        <taxon>Pyrophorini</taxon>
        <taxon>Ignelater</taxon>
    </lineage>
</organism>
<comment type="caution">
    <text evidence="1">The sequence shown here is derived from an EMBL/GenBank/DDBJ whole genome shotgun (WGS) entry which is preliminary data.</text>
</comment>
<reference evidence="1" key="1">
    <citation type="submission" date="2019-08" db="EMBL/GenBank/DDBJ databases">
        <title>The genome of the North American firefly Photinus pyralis.</title>
        <authorList>
            <consortium name="Photinus pyralis genome working group"/>
            <person name="Fallon T.R."/>
            <person name="Sander Lower S.E."/>
            <person name="Weng J.-K."/>
        </authorList>
    </citation>
    <scope>NUCLEOTIDE SEQUENCE</scope>
    <source>
        <strain evidence="1">TRF0915ILg1</strain>
        <tissue evidence="1">Whole body</tissue>
    </source>
</reference>
<accession>A0A8K0GF91</accession>
<dbReference type="OrthoDB" id="6779804at2759"/>
<evidence type="ECO:0000313" key="1">
    <source>
        <dbReference type="EMBL" id="KAF2902475.1"/>
    </source>
</evidence>
<evidence type="ECO:0000313" key="2">
    <source>
        <dbReference type="Proteomes" id="UP000801492"/>
    </source>
</evidence>
<dbReference type="EMBL" id="VTPC01001288">
    <property type="protein sequence ID" value="KAF2902475.1"/>
    <property type="molecule type" value="Genomic_DNA"/>
</dbReference>
<sequence>MDTKQEGDSEVECTEHPLKVPRMSAFLGKDRRTTWNKHNIPNKTIRTRKCNIVTPLPGVRPCVNSVTTVYEC</sequence>
<dbReference type="AlphaFoldDB" id="A0A8K0GF91"/>
<protein>
    <submittedName>
        <fullName evidence="1">Uncharacterized protein</fullName>
    </submittedName>
</protein>
<proteinExistence type="predicted"/>
<keyword evidence="2" id="KW-1185">Reference proteome</keyword>